<sequence>FSVPIGTAHLIARGFNLWNYQLQYEMAKSQRDDFQLKVIPRVRWRKAGKKDLKLIIIRPVAYRPTKNSRLLYREPAYLICTDPDMDLAVLLQAYLWRWEIEVNFKDEKTIMGCGQAQVRTKEACTKAPAFVAATYSLLMLASQIAKSQVLPRPKWYKMKKSVRVTTGEILN</sequence>
<comment type="caution">
    <text evidence="1">The sequence shown here is derived from an EMBL/GenBank/DDBJ whole genome shotgun (WGS) entry which is preliminary data.</text>
</comment>
<accession>A0A2W7QW92</accession>
<dbReference type="AlphaFoldDB" id="A0A2W7QW92"/>
<proteinExistence type="predicted"/>
<reference evidence="1 2" key="1">
    <citation type="submission" date="2018-06" db="EMBL/GenBank/DDBJ databases">
        <title>Genomic Encyclopedia of Archaeal and Bacterial Type Strains, Phase II (KMG-II): from individual species to whole genera.</title>
        <authorList>
            <person name="Goeker M."/>
        </authorList>
    </citation>
    <scope>NUCLEOTIDE SEQUENCE [LARGE SCALE GENOMIC DNA]</scope>
    <source>
        <strain evidence="1 2">DSM 22686</strain>
    </source>
</reference>
<dbReference type="SUPFAM" id="SSF53098">
    <property type="entry name" value="Ribonuclease H-like"/>
    <property type="match status" value="1"/>
</dbReference>
<evidence type="ECO:0000313" key="2">
    <source>
        <dbReference type="Proteomes" id="UP000249115"/>
    </source>
</evidence>
<gene>
    <name evidence="1" type="ORF">LV84_03403</name>
</gene>
<feature type="non-terminal residue" evidence="1">
    <location>
        <position position="1"/>
    </location>
</feature>
<protein>
    <recommendedName>
        <fullName evidence="3">DDE family transposase</fullName>
    </recommendedName>
</protein>
<dbReference type="RefSeq" id="WP_425320762.1">
    <property type="nucleotide sequence ID" value="NZ_QKZU01000014.1"/>
</dbReference>
<evidence type="ECO:0008006" key="3">
    <source>
        <dbReference type="Google" id="ProtNLM"/>
    </source>
</evidence>
<evidence type="ECO:0000313" key="1">
    <source>
        <dbReference type="EMBL" id="PZX52793.1"/>
    </source>
</evidence>
<dbReference type="EMBL" id="QKZU01000014">
    <property type="protein sequence ID" value="PZX52793.1"/>
    <property type="molecule type" value="Genomic_DNA"/>
</dbReference>
<name>A0A2W7QW92_9BACT</name>
<dbReference type="InterPro" id="IPR012337">
    <property type="entry name" value="RNaseH-like_sf"/>
</dbReference>
<dbReference type="Proteomes" id="UP000249115">
    <property type="component" value="Unassembled WGS sequence"/>
</dbReference>
<organism evidence="1 2">
    <name type="scientific">Algoriphagus ratkowskyi</name>
    <dbReference type="NCBI Taxonomy" id="57028"/>
    <lineage>
        <taxon>Bacteria</taxon>
        <taxon>Pseudomonadati</taxon>
        <taxon>Bacteroidota</taxon>
        <taxon>Cytophagia</taxon>
        <taxon>Cytophagales</taxon>
        <taxon>Cyclobacteriaceae</taxon>
        <taxon>Algoriphagus</taxon>
    </lineage>
</organism>